<keyword evidence="2" id="KW-0378">Hydrolase</keyword>
<dbReference type="EMBL" id="PQWY01000016">
    <property type="protein sequence ID" value="PPK29795.1"/>
    <property type="molecule type" value="Genomic_DNA"/>
</dbReference>
<keyword evidence="4" id="KW-0067">ATP-binding</keyword>
<sequence length="603" mass="68765">MQLTEKQLQVMELNGHLLVTGGPGSGKTTISILKASQIAKNHLRPNQQILFLSFARASVSRVTEAIEYEQKIPSTQKKRINVETYHSFFWRIIKTHGYLIGLPRQLEILLPSNESIALSEIRAKFPKRPHTDEQNTAKKSTEQTERIRLAIKEGKVCFDLFATYASDILYGSSRVRHLIATMYPVIIFDEFQDTNDQQWRVVQALGEFCQLIALADPEQRIYDWIGANPARLEHFRKTFNPVEVDLSADNHRSPNVEIALFGNDLLNSNFRQNPYKGVSINYFDSFPAPAMTKLVTEVYAARQRLIEQKVDNWSLAILVPTKKLTRLVSDFLHQPPARMKAVAHVAVIEMDAAILAVEIVGLLLQPSGRKNHFEQFITLICNYFQGKNGDSPTQIALKEAANIRKSYEELLVSQNNGNALRKNSILVNMLTVYNQICALELTGIPEEDWRSIGRTMENGACKRLKEIADEVKNIRLLERGTQLRQQLSQDWRDSQYGNALSIIRQAFVQEHLSMTAKPETGVVVMNMHKAKGKQFDEVIIFEGWPQRVRREIVANPDRIVRFNSKEEINDQARQNLRVSVTRGRQKVTILTPSDDPCILLPKL</sequence>
<dbReference type="OrthoDB" id="384988at2"/>
<dbReference type="GO" id="GO:0003677">
    <property type="term" value="F:DNA binding"/>
    <property type="evidence" value="ECO:0007669"/>
    <property type="project" value="InterPro"/>
</dbReference>
<dbReference type="Pfam" id="PF00580">
    <property type="entry name" value="UvrD-helicase"/>
    <property type="match status" value="2"/>
</dbReference>
<dbReference type="PANTHER" id="PTHR11070">
    <property type="entry name" value="UVRD / RECB / PCRA DNA HELICASE FAMILY MEMBER"/>
    <property type="match status" value="1"/>
</dbReference>
<protein>
    <recommendedName>
        <fullName evidence="5">DNA 3'-5' helicase II</fullName>
    </recommendedName>
</protein>
<dbReference type="PANTHER" id="PTHR11070:SF2">
    <property type="entry name" value="ATP-DEPENDENT DNA HELICASE SRS2"/>
    <property type="match status" value="1"/>
</dbReference>
<comment type="caution">
    <text evidence="6">The sequence shown here is derived from an EMBL/GenBank/DDBJ whole genome shotgun (WGS) entry which is preliminary data.</text>
</comment>
<keyword evidence="1" id="KW-0547">Nucleotide-binding</keyword>
<evidence type="ECO:0000313" key="6">
    <source>
        <dbReference type="EMBL" id="PPK29795.1"/>
    </source>
</evidence>
<evidence type="ECO:0000256" key="4">
    <source>
        <dbReference type="ARBA" id="ARBA00022840"/>
    </source>
</evidence>
<evidence type="ECO:0000256" key="3">
    <source>
        <dbReference type="ARBA" id="ARBA00022806"/>
    </source>
</evidence>
<gene>
    <name evidence="6" type="ORF">C3928_12045</name>
</gene>
<dbReference type="InterPro" id="IPR027417">
    <property type="entry name" value="P-loop_NTPase"/>
</dbReference>
<evidence type="ECO:0000256" key="2">
    <source>
        <dbReference type="ARBA" id="ARBA00022801"/>
    </source>
</evidence>
<dbReference type="GO" id="GO:0016787">
    <property type="term" value="F:hydrolase activity"/>
    <property type="evidence" value="ECO:0007669"/>
    <property type="project" value="UniProtKB-UniRule"/>
</dbReference>
<dbReference type="InterPro" id="IPR014016">
    <property type="entry name" value="UvrD-like_ATP-bd"/>
</dbReference>
<dbReference type="RefSeq" id="WP_027227390.1">
    <property type="nucleotide sequence ID" value="NZ_CP017601.1"/>
</dbReference>
<evidence type="ECO:0000256" key="1">
    <source>
        <dbReference type="ARBA" id="ARBA00022741"/>
    </source>
</evidence>
<dbReference type="Gene3D" id="3.40.50.300">
    <property type="entry name" value="P-loop containing nucleotide triphosphate hydrolases"/>
    <property type="match status" value="2"/>
</dbReference>
<keyword evidence="3 6" id="KW-0347">Helicase</keyword>
<reference evidence="6 7" key="1">
    <citation type="submission" date="2018-02" db="EMBL/GenBank/DDBJ databases">
        <title>Draft genome sequences of four Legionella pneumophila clinical strains isolated in Ontario.</title>
        <authorList>
            <person name="Fortuna A."/>
            <person name="Ramnarine R."/>
            <person name="Li A."/>
            <person name="Frantz C."/>
            <person name="Mallo G."/>
        </authorList>
    </citation>
    <scope>NUCLEOTIDE SEQUENCE [LARGE SCALE GENOMIC DNA]</scope>
    <source>
        <strain evidence="6 7">LG61</strain>
    </source>
</reference>
<dbReference type="GO" id="GO:0043138">
    <property type="term" value="F:3'-5' DNA helicase activity"/>
    <property type="evidence" value="ECO:0007669"/>
    <property type="project" value="TreeGrafter"/>
</dbReference>
<evidence type="ECO:0000313" key="7">
    <source>
        <dbReference type="Proteomes" id="UP000239239"/>
    </source>
</evidence>
<dbReference type="GO" id="GO:0000725">
    <property type="term" value="P:recombinational repair"/>
    <property type="evidence" value="ECO:0007669"/>
    <property type="project" value="TreeGrafter"/>
</dbReference>
<organism evidence="6 7">
    <name type="scientific">Legionella pneumophila</name>
    <dbReference type="NCBI Taxonomy" id="446"/>
    <lineage>
        <taxon>Bacteria</taxon>
        <taxon>Pseudomonadati</taxon>
        <taxon>Pseudomonadota</taxon>
        <taxon>Gammaproteobacteria</taxon>
        <taxon>Legionellales</taxon>
        <taxon>Legionellaceae</taxon>
        <taxon>Legionella</taxon>
    </lineage>
</organism>
<dbReference type="AlphaFoldDB" id="A0A2S6EXB5"/>
<dbReference type="InterPro" id="IPR000212">
    <property type="entry name" value="DNA_helicase_UvrD/REP"/>
</dbReference>
<dbReference type="GO" id="GO:0005524">
    <property type="term" value="F:ATP binding"/>
    <property type="evidence" value="ECO:0007669"/>
    <property type="project" value="UniProtKB-UniRule"/>
</dbReference>
<evidence type="ECO:0000256" key="5">
    <source>
        <dbReference type="ARBA" id="ARBA00034923"/>
    </source>
</evidence>
<dbReference type="SUPFAM" id="SSF52540">
    <property type="entry name" value="P-loop containing nucleoside triphosphate hydrolases"/>
    <property type="match status" value="1"/>
</dbReference>
<proteinExistence type="predicted"/>
<dbReference type="PROSITE" id="PS51198">
    <property type="entry name" value="UVRD_HELICASE_ATP_BIND"/>
    <property type="match status" value="1"/>
</dbReference>
<name>A0A2S6EXB5_LEGPN</name>
<accession>A0A2S6EXB5</accession>
<dbReference type="Proteomes" id="UP000239239">
    <property type="component" value="Unassembled WGS sequence"/>
</dbReference>